<sequence length="240" mass="26306">MGLETGSLAGELWRNSGGQVDISVETILLTLAYISFALRIWSRSIQRAQYQLNDWLIVFVMFLTTIRYAVDVAVVVKCGLGLHIADVVAVGGPDILVLFSQGVASMISAHLRASLADSVEAPNALDEESRAIIHLWARVRFFFTVTNDVTFTLWQAGVLSAVVPLLGIISANLPIMQPALKTSFLLFKDLSTTRSTTRETSRKMLVGYDSRRFRQLPEDSICLATVEGEDLSATACLATH</sequence>
<accession>A0A9W8NEB1</accession>
<keyword evidence="1" id="KW-0472">Membrane</keyword>
<name>A0A9W8NEB1_9PEZI</name>
<dbReference type="Proteomes" id="UP001148614">
    <property type="component" value="Unassembled WGS sequence"/>
</dbReference>
<protein>
    <submittedName>
        <fullName evidence="2">Uncharacterized protein</fullName>
    </submittedName>
</protein>
<evidence type="ECO:0000313" key="2">
    <source>
        <dbReference type="EMBL" id="KAJ3570970.1"/>
    </source>
</evidence>
<evidence type="ECO:0000313" key="3">
    <source>
        <dbReference type="Proteomes" id="UP001148614"/>
    </source>
</evidence>
<proteinExistence type="predicted"/>
<dbReference type="EMBL" id="JANPWZ010000881">
    <property type="protein sequence ID" value="KAJ3570970.1"/>
    <property type="molecule type" value="Genomic_DNA"/>
</dbReference>
<feature type="transmembrane region" description="Helical" evidence="1">
    <location>
        <begin position="20"/>
        <end position="40"/>
    </location>
</feature>
<comment type="caution">
    <text evidence="2">The sequence shown here is derived from an EMBL/GenBank/DDBJ whole genome shotgun (WGS) entry which is preliminary data.</text>
</comment>
<evidence type="ECO:0000256" key="1">
    <source>
        <dbReference type="SAM" id="Phobius"/>
    </source>
</evidence>
<gene>
    <name evidence="2" type="ORF">NPX13_g5543</name>
</gene>
<feature type="transmembrane region" description="Helical" evidence="1">
    <location>
        <begin position="52"/>
        <end position="70"/>
    </location>
</feature>
<feature type="transmembrane region" description="Helical" evidence="1">
    <location>
        <begin position="153"/>
        <end position="175"/>
    </location>
</feature>
<keyword evidence="3" id="KW-1185">Reference proteome</keyword>
<keyword evidence="1" id="KW-1133">Transmembrane helix</keyword>
<dbReference type="AlphaFoldDB" id="A0A9W8NEB1"/>
<keyword evidence="1" id="KW-0812">Transmembrane</keyword>
<organism evidence="2 3">
    <name type="scientific">Xylaria arbuscula</name>
    <dbReference type="NCBI Taxonomy" id="114810"/>
    <lineage>
        <taxon>Eukaryota</taxon>
        <taxon>Fungi</taxon>
        <taxon>Dikarya</taxon>
        <taxon>Ascomycota</taxon>
        <taxon>Pezizomycotina</taxon>
        <taxon>Sordariomycetes</taxon>
        <taxon>Xylariomycetidae</taxon>
        <taxon>Xylariales</taxon>
        <taxon>Xylariaceae</taxon>
        <taxon>Xylaria</taxon>
    </lineage>
</organism>
<reference evidence="2" key="1">
    <citation type="submission" date="2022-07" db="EMBL/GenBank/DDBJ databases">
        <title>Genome Sequence of Xylaria arbuscula.</title>
        <authorList>
            <person name="Buettner E."/>
        </authorList>
    </citation>
    <scope>NUCLEOTIDE SEQUENCE</scope>
    <source>
        <strain evidence="2">VT107</strain>
    </source>
</reference>